<feature type="domain" description="PIN" evidence="8">
    <location>
        <begin position="1"/>
        <end position="125"/>
    </location>
</feature>
<evidence type="ECO:0000256" key="2">
    <source>
        <dbReference type="ARBA" id="ARBA00022649"/>
    </source>
</evidence>
<dbReference type="GO" id="GO:0016787">
    <property type="term" value="F:hydrolase activity"/>
    <property type="evidence" value="ECO:0007669"/>
    <property type="project" value="UniProtKB-KW"/>
</dbReference>
<keyword evidence="10" id="KW-1185">Reference proteome</keyword>
<dbReference type="SUPFAM" id="SSF88723">
    <property type="entry name" value="PIN domain-like"/>
    <property type="match status" value="1"/>
</dbReference>
<keyword evidence="2" id="KW-1277">Toxin-antitoxin system</keyword>
<accession>H5TE39</accession>
<keyword evidence="5" id="KW-0378">Hydrolase</keyword>
<evidence type="ECO:0000256" key="1">
    <source>
        <dbReference type="ARBA" id="ARBA00001946"/>
    </source>
</evidence>
<dbReference type="Pfam" id="PF01850">
    <property type="entry name" value="PIN"/>
    <property type="match status" value="1"/>
</dbReference>
<organism evidence="9 10">
    <name type="scientific">Glaciecola punicea ACAM 611</name>
    <dbReference type="NCBI Taxonomy" id="1121923"/>
    <lineage>
        <taxon>Bacteria</taxon>
        <taxon>Pseudomonadati</taxon>
        <taxon>Pseudomonadota</taxon>
        <taxon>Gammaproteobacteria</taxon>
        <taxon>Alteromonadales</taxon>
        <taxon>Alteromonadaceae</taxon>
        <taxon>Glaciecola</taxon>
    </lineage>
</organism>
<keyword evidence="4" id="KW-0479">Metal-binding</keyword>
<keyword evidence="6" id="KW-0460">Magnesium</keyword>
<evidence type="ECO:0000313" key="9">
    <source>
        <dbReference type="EMBL" id="GAB56566.1"/>
    </source>
</evidence>
<dbReference type="GO" id="GO:0004518">
    <property type="term" value="F:nuclease activity"/>
    <property type="evidence" value="ECO:0007669"/>
    <property type="project" value="UniProtKB-KW"/>
</dbReference>
<dbReference type="InterPro" id="IPR050556">
    <property type="entry name" value="Type_II_TA_system_RNase"/>
</dbReference>
<gene>
    <name evidence="9" type="ORF">GPUN_2451</name>
</gene>
<dbReference type="PANTHER" id="PTHR33653:SF1">
    <property type="entry name" value="RIBONUCLEASE VAPC2"/>
    <property type="match status" value="1"/>
</dbReference>
<evidence type="ECO:0000259" key="8">
    <source>
        <dbReference type="Pfam" id="PF01850"/>
    </source>
</evidence>
<dbReference type="CDD" id="cd09881">
    <property type="entry name" value="PIN_VapC4-5_FitB-like"/>
    <property type="match status" value="1"/>
</dbReference>
<evidence type="ECO:0000256" key="7">
    <source>
        <dbReference type="ARBA" id="ARBA00038093"/>
    </source>
</evidence>
<reference evidence="9 10" key="1">
    <citation type="journal article" date="2012" name="J. Bacteriol.">
        <title>Genome sequence of proteorhodopsin-containing sea ice bacterium Glaciecola punicea ACAM 611T.</title>
        <authorList>
            <person name="Qin Q.-L."/>
            <person name="Xie B.-B."/>
            <person name="Shu Y.-L."/>
            <person name="Rong J.-C."/>
            <person name="Zhao D.-L."/>
            <person name="Zhang X.-Y."/>
            <person name="Chen X.-L."/>
            <person name="Zhou B.-C."/>
            <person name="Zhanga Y.-Z."/>
        </authorList>
    </citation>
    <scope>NUCLEOTIDE SEQUENCE [LARGE SCALE GENOMIC DNA]</scope>
    <source>
        <strain evidence="9 10">ACAM 611</strain>
    </source>
</reference>
<evidence type="ECO:0000256" key="6">
    <source>
        <dbReference type="ARBA" id="ARBA00022842"/>
    </source>
</evidence>
<reference evidence="9 10" key="2">
    <citation type="journal article" date="2017" name="Antonie Van Leeuwenhoek">
        <title>Rhizobium rhizosphaerae sp. nov., a novel species isolated from rice rhizosphere.</title>
        <authorList>
            <person name="Zhao J.J."/>
            <person name="Zhang J."/>
            <person name="Zhang R.J."/>
            <person name="Zhang C.W."/>
            <person name="Yin H.Q."/>
            <person name="Zhang X.X."/>
        </authorList>
    </citation>
    <scope>NUCLEOTIDE SEQUENCE [LARGE SCALE GENOMIC DNA]</scope>
    <source>
        <strain evidence="9 10">ACAM 611</strain>
    </source>
</reference>
<dbReference type="Proteomes" id="UP000053586">
    <property type="component" value="Unassembled WGS sequence"/>
</dbReference>
<dbReference type="eggNOG" id="COG1487">
    <property type="taxonomic scope" value="Bacteria"/>
</dbReference>
<dbReference type="RefSeq" id="WP_006006843.1">
    <property type="nucleotide sequence ID" value="NZ_BAET01000030.1"/>
</dbReference>
<comment type="similarity">
    <text evidence="7">Belongs to the PINc/VapC protein family.</text>
</comment>
<comment type="cofactor">
    <cofactor evidence="1">
        <name>Mg(2+)</name>
        <dbReference type="ChEBI" id="CHEBI:18420"/>
    </cofactor>
</comment>
<dbReference type="PANTHER" id="PTHR33653">
    <property type="entry name" value="RIBONUCLEASE VAPC2"/>
    <property type="match status" value="1"/>
</dbReference>
<dbReference type="Gene3D" id="3.40.50.1010">
    <property type="entry name" value="5'-nuclease"/>
    <property type="match status" value="1"/>
</dbReference>
<proteinExistence type="inferred from homology"/>
<dbReference type="InterPro" id="IPR002716">
    <property type="entry name" value="PIN_dom"/>
</dbReference>
<protein>
    <recommendedName>
        <fullName evidence="8">PIN domain-containing protein</fullName>
    </recommendedName>
</protein>
<dbReference type="AlphaFoldDB" id="H5TE39"/>
<dbReference type="InterPro" id="IPR029060">
    <property type="entry name" value="PIN-like_dom_sf"/>
</dbReference>
<evidence type="ECO:0000256" key="3">
    <source>
        <dbReference type="ARBA" id="ARBA00022722"/>
    </source>
</evidence>
<keyword evidence="3" id="KW-0540">Nuclease</keyword>
<comment type="caution">
    <text evidence="9">The sequence shown here is derived from an EMBL/GenBank/DDBJ whole genome shotgun (WGS) entry which is preliminary data.</text>
</comment>
<evidence type="ECO:0000256" key="5">
    <source>
        <dbReference type="ARBA" id="ARBA00022801"/>
    </source>
</evidence>
<name>H5TE39_9ALTE</name>
<evidence type="ECO:0000313" key="10">
    <source>
        <dbReference type="Proteomes" id="UP000053586"/>
    </source>
</evidence>
<dbReference type="EMBL" id="BAET01000030">
    <property type="protein sequence ID" value="GAB56566.1"/>
    <property type="molecule type" value="Genomic_DNA"/>
</dbReference>
<dbReference type="STRING" id="56804.BAE46_09005"/>
<dbReference type="GO" id="GO:0046872">
    <property type="term" value="F:metal ion binding"/>
    <property type="evidence" value="ECO:0007669"/>
    <property type="project" value="UniProtKB-KW"/>
</dbReference>
<sequence>MLDTNICSFIMRERPLELLKILQKHVEAKDRLVVSAITYAEMRFGAIGKKLSPKHNVIVDEFMSRIESVLPWDKEAVDATTKIKKHLSDSGTTIGANDNAIAGHAIAVDCVLVTNNTKEFARVKGLSIEDWTK</sequence>
<evidence type="ECO:0000256" key="4">
    <source>
        <dbReference type="ARBA" id="ARBA00022723"/>
    </source>
</evidence>